<comment type="pathway">
    <text evidence="8">Quinol/quinone metabolism; menaquinone biosynthesis; menaquinol from 1,4-dihydroxy-2-naphthoate: step 1/2.</text>
</comment>
<dbReference type="RefSeq" id="WP_088354189.1">
    <property type="nucleotide sequence ID" value="NZ_CP061813.1"/>
</dbReference>
<dbReference type="UniPathway" id="UPA00079">
    <property type="reaction ID" value="UER00168"/>
</dbReference>
<evidence type="ECO:0000256" key="4">
    <source>
        <dbReference type="ARBA" id="ARBA00022679"/>
    </source>
</evidence>
<feature type="transmembrane region" description="Helical" evidence="8">
    <location>
        <begin position="12"/>
        <end position="31"/>
    </location>
</feature>
<dbReference type="InterPro" id="IPR004657">
    <property type="entry name" value="MenA"/>
</dbReference>
<accession>A0A7L8AFG5</accession>
<dbReference type="EC" id="2.5.1.74" evidence="8 9"/>
<gene>
    <name evidence="8 10" type="primary">menA</name>
    <name evidence="10" type="ORF">H9I45_15665</name>
</gene>
<feature type="transmembrane region" description="Helical" evidence="8">
    <location>
        <begin position="111"/>
        <end position="131"/>
    </location>
</feature>
<feature type="transmembrane region" description="Helical" evidence="8">
    <location>
        <begin position="196"/>
        <end position="216"/>
    </location>
</feature>
<dbReference type="Gene3D" id="1.20.120.1780">
    <property type="entry name" value="UbiA prenyltransferase"/>
    <property type="match status" value="1"/>
</dbReference>
<dbReference type="InterPro" id="IPR044878">
    <property type="entry name" value="UbiA_sf"/>
</dbReference>
<dbReference type="KEGG" id="phal:H9I45_15665"/>
<evidence type="ECO:0000313" key="11">
    <source>
        <dbReference type="Proteomes" id="UP000516764"/>
    </source>
</evidence>
<dbReference type="GO" id="GO:0005886">
    <property type="term" value="C:plasma membrane"/>
    <property type="evidence" value="ECO:0007669"/>
    <property type="project" value="UniProtKB-SubCell"/>
</dbReference>
<dbReference type="GO" id="GO:0046428">
    <property type="term" value="F:1,4-dihydroxy-2-naphthoate polyprenyltransferase activity"/>
    <property type="evidence" value="ECO:0007669"/>
    <property type="project" value="UniProtKB-UniRule"/>
</dbReference>
<dbReference type="Pfam" id="PF01040">
    <property type="entry name" value="UbiA"/>
    <property type="match status" value="1"/>
</dbReference>
<keyword evidence="4 8" id="KW-0808">Transferase</keyword>
<feature type="transmembrane region" description="Helical" evidence="8">
    <location>
        <begin position="137"/>
        <end position="157"/>
    </location>
</feature>
<dbReference type="AlphaFoldDB" id="A0A7L8AFG5"/>
<dbReference type="InterPro" id="IPR026046">
    <property type="entry name" value="UBIAD1"/>
</dbReference>
<evidence type="ECO:0000256" key="2">
    <source>
        <dbReference type="ARBA" id="ARBA00022428"/>
    </source>
</evidence>
<dbReference type="GO" id="GO:0042371">
    <property type="term" value="P:vitamin K biosynthetic process"/>
    <property type="evidence" value="ECO:0007669"/>
    <property type="project" value="TreeGrafter"/>
</dbReference>
<keyword evidence="11" id="KW-1185">Reference proteome</keyword>
<comment type="similarity">
    <text evidence="8">Belongs to the MenA family. Type 1 subfamily.</text>
</comment>
<keyword evidence="6 8" id="KW-1133">Transmembrane helix</keyword>
<dbReference type="HAMAP" id="MF_01937">
    <property type="entry name" value="MenA_1"/>
    <property type="match status" value="1"/>
</dbReference>
<dbReference type="Gene3D" id="1.10.357.140">
    <property type="entry name" value="UbiA prenyltransferase"/>
    <property type="match status" value="1"/>
</dbReference>
<dbReference type="PANTHER" id="PTHR13929:SF0">
    <property type="entry name" value="UBIA PRENYLTRANSFERASE DOMAIN-CONTAINING PROTEIN 1"/>
    <property type="match status" value="1"/>
</dbReference>
<dbReference type="CDD" id="cd13962">
    <property type="entry name" value="PT_UbiA_UBIAD1"/>
    <property type="match status" value="1"/>
</dbReference>
<organism evidence="10 11">
    <name type="scientific">Polaribacter haliotis</name>
    <dbReference type="NCBI Taxonomy" id="1888915"/>
    <lineage>
        <taxon>Bacteria</taxon>
        <taxon>Pseudomonadati</taxon>
        <taxon>Bacteroidota</taxon>
        <taxon>Flavobacteriia</taxon>
        <taxon>Flavobacteriales</taxon>
        <taxon>Flavobacteriaceae</taxon>
    </lineage>
</organism>
<feature type="transmembrane region" description="Helical" evidence="8">
    <location>
        <begin position="267"/>
        <end position="287"/>
    </location>
</feature>
<dbReference type="GO" id="GO:0009234">
    <property type="term" value="P:menaquinone biosynthetic process"/>
    <property type="evidence" value="ECO:0007669"/>
    <property type="project" value="UniProtKB-UniRule"/>
</dbReference>
<dbReference type="PIRSF" id="PIRSF005355">
    <property type="entry name" value="UBIAD1"/>
    <property type="match status" value="1"/>
</dbReference>
<dbReference type="InterPro" id="IPR000537">
    <property type="entry name" value="UbiA_prenyltransferase"/>
</dbReference>
<dbReference type="EMBL" id="CP061813">
    <property type="protein sequence ID" value="QOD60756.1"/>
    <property type="molecule type" value="Genomic_DNA"/>
</dbReference>
<evidence type="ECO:0000256" key="7">
    <source>
        <dbReference type="ARBA" id="ARBA00023136"/>
    </source>
</evidence>
<keyword evidence="7 8" id="KW-0472">Membrane</keyword>
<dbReference type="NCBIfam" id="TIGR00751">
    <property type="entry name" value="menA"/>
    <property type="match status" value="1"/>
</dbReference>
<evidence type="ECO:0000313" key="10">
    <source>
        <dbReference type="EMBL" id="QOD60756.1"/>
    </source>
</evidence>
<dbReference type="Proteomes" id="UP000516764">
    <property type="component" value="Chromosome"/>
</dbReference>
<sequence>MDVKSYIKAARLRTLPLSISGIIVGSILGIWRKEHIQNKLSGIEASFYVKHIEIESSFLIFFLAILTTIGFQVLSNFANDYGDGIKGSDKNRTGEARMVSSGAISPKQMKIAIIITTIITLIIASLLIYVAFGSENFGYSILFFILGIASIVAAIKYTVGNSAYGYSGFGDVFVFLFFGLLSVVGSYFLYTKQINFNIFLPAISVGLLSTAVLNLNNLRDREEDKKNNKNTLVVKLGIEKAKKYHYFLIFGALITALVYVFLNFNSIYQLVFLIAFVPLIKNVKTVAINKIPAALDSELKKVALSTFLFAILFAIGQTVF</sequence>
<comment type="function">
    <text evidence="8">Conversion of 1,4-dihydroxy-2-naphthoate (DHNA) to demethylmenaquinone (DMK).</text>
</comment>
<evidence type="ECO:0000256" key="6">
    <source>
        <dbReference type="ARBA" id="ARBA00022989"/>
    </source>
</evidence>
<evidence type="ECO:0000256" key="3">
    <source>
        <dbReference type="ARBA" id="ARBA00022475"/>
    </source>
</evidence>
<comment type="catalytic activity">
    <reaction evidence="8">
        <text>an all-trans-polyprenyl diphosphate + 1,4-dihydroxy-2-naphthoate + H(+) = a 2-demethylmenaquinol + CO2 + diphosphate</text>
        <dbReference type="Rhea" id="RHEA:26478"/>
        <dbReference type="Rhea" id="RHEA-COMP:9563"/>
        <dbReference type="Rhea" id="RHEA-COMP:9564"/>
        <dbReference type="ChEBI" id="CHEBI:11173"/>
        <dbReference type="ChEBI" id="CHEBI:15378"/>
        <dbReference type="ChEBI" id="CHEBI:16526"/>
        <dbReference type="ChEBI" id="CHEBI:33019"/>
        <dbReference type="ChEBI" id="CHEBI:55437"/>
        <dbReference type="ChEBI" id="CHEBI:58914"/>
        <dbReference type="EC" id="2.5.1.74"/>
    </reaction>
</comment>
<protein>
    <recommendedName>
        <fullName evidence="8 9">1,4-dihydroxy-2-naphthoate octaprenyltransferase</fullName>
        <shortName evidence="8">DHNA-octaprenyltransferase</shortName>
        <ecNumber evidence="8 9">2.5.1.74</ecNumber>
    </recommendedName>
</protein>
<feature type="transmembrane region" description="Helical" evidence="8">
    <location>
        <begin position="169"/>
        <end position="190"/>
    </location>
</feature>
<dbReference type="PANTHER" id="PTHR13929">
    <property type="entry name" value="1,4-DIHYDROXY-2-NAPHTHOATE OCTAPRENYLTRANSFERASE"/>
    <property type="match status" value="1"/>
</dbReference>
<keyword evidence="3 8" id="KW-1003">Cell membrane</keyword>
<keyword evidence="2 8" id="KW-0474">Menaquinone biosynthesis</keyword>
<evidence type="ECO:0000256" key="9">
    <source>
        <dbReference type="NCBIfam" id="TIGR00751"/>
    </source>
</evidence>
<feature type="transmembrane region" description="Helical" evidence="8">
    <location>
        <begin position="244"/>
        <end position="261"/>
    </location>
</feature>
<name>A0A7L8AFG5_9FLAO</name>
<proteinExistence type="inferred from homology"/>
<keyword evidence="5 8" id="KW-0812">Transmembrane</keyword>
<evidence type="ECO:0000256" key="5">
    <source>
        <dbReference type="ARBA" id="ARBA00022692"/>
    </source>
</evidence>
<feature type="transmembrane region" description="Helical" evidence="8">
    <location>
        <begin position="58"/>
        <end position="78"/>
    </location>
</feature>
<comment type="subcellular location">
    <subcellularLocation>
        <location evidence="8">Cell membrane</location>
        <topology evidence="8">Multi-pass membrane protein</topology>
    </subcellularLocation>
    <subcellularLocation>
        <location evidence="1">Membrane</location>
        <topology evidence="1">Multi-pass membrane protein</topology>
    </subcellularLocation>
</comment>
<feature type="transmembrane region" description="Helical" evidence="8">
    <location>
        <begin position="299"/>
        <end position="319"/>
    </location>
</feature>
<reference evidence="10 11" key="1">
    <citation type="journal article" date="2016" name="Int. J. Syst. Evol. Microbiol.">
        <title>Polaribacter haliotis sp. nov., isolated from the gut of abalone Haliotis discus hannai.</title>
        <authorList>
            <person name="Kim Y.O."/>
            <person name="Park I.S."/>
            <person name="Park S."/>
            <person name="Nam B.H."/>
            <person name="Park J.M."/>
            <person name="Kim D.G."/>
            <person name="Yoon J.H."/>
        </authorList>
    </citation>
    <scope>NUCLEOTIDE SEQUENCE [LARGE SCALE GENOMIC DNA]</scope>
    <source>
        <strain evidence="10 11">KCTC 52418</strain>
    </source>
</reference>
<dbReference type="OrthoDB" id="9767568at2"/>
<evidence type="ECO:0000256" key="8">
    <source>
        <dbReference type="HAMAP-Rule" id="MF_01937"/>
    </source>
</evidence>
<evidence type="ECO:0000256" key="1">
    <source>
        <dbReference type="ARBA" id="ARBA00004141"/>
    </source>
</evidence>